<evidence type="ECO:0000313" key="3">
    <source>
        <dbReference type="Proteomes" id="UP000001449"/>
    </source>
</evidence>
<dbReference type="eggNOG" id="ENOG502R0MW">
    <property type="taxonomic scope" value="Eukaryota"/>
</dbReference>
<feature type="region of interest" description="Disordered" evidence="1">
    <location>
        <begin position="1"/>
        <end position="64"/>
    </location>
</feature>
<dbReference type="GeneID" id="7444746"/>
<dbReference type="PaxDb" id="35128-Thaps21718"/>
<gene>
    <name evidence="2" type="ORF">THAPSDRAFT_21718</name>
</gene>
<dbReference type="KEGG" id="tps:THAPSDRAFT_21718"/>
<feature type="region of interest" description="Disordered" evidence="1">
    <location>
        <begin position="101"/>
        <end position="167"/>
    </location>
</feature>
<feature type="compositionally biased region" description="Low complexity" evidence="1">
    <location>
        <begin position="41"/>
        <end position="63"/>
    </location>
</feature>
<protein>
    <submittedName>
        <fullName evidence="2">Uncharacterized protein</fullName>
    </submittedName>
</protein>
<dbReference type="AlphaFoldDB" id="B8BXK8"/>
<feature type="compositionally biased region" description="Polar residues" evidence="1">
    <location>
        <begin position="211"/>
        <end position="237"/>
    </location>
</feature>
<dbReference type="HOGENOM" id="CLU_339670_0_0_1"/>
<keyword evidence="3" id="KW-1185">Reference proteome</keyword>
<feature type="compositionally biased region" description="Basic residues" evidence="1">
    <location>
        <begin position="554"/>
        <end position="565"/>
    </location>
</feature>
<name>B8BXK8_THAPS</name>
<dbReference type="InParanoid" id="B8BXK8"/>
<feature type="compositionally biased region" description="Polar residues" evidence="1">
    <location>
        <begin position="131"/>
        <end position="143"/>
    </location>
</feature>
<feature type="compositionally biased region" description="Polar residues" evidence="1">
    <location>
        <begin position="101"/>
        <end position="123"/>
    </location>
</feature>
<evidence type="ECO:0000256" key="1">
    <source>
        <dbReference type="SAM" id="MobiDB-lite"/>
    </source>
</evidence>
<reference evidence="2 3" key="1">
    <citation type="journal article" date="2004" name="Science">
        <title>The genome of the diatom Thalassiosira pseudonana: ecology, evolution, and metabolism.</title>
        <authorList>
            <person name="Armbrust E.V."/>
            <person name="Berges J.A."/>
            <person name="Bowler C."/>
            <person name="Green B.R."/>
            <person name="Martinez D."/>
            <person name="Putnam N.H."/>
            <person name="Zhou S."/>
            <person name="Allen A.E."/>
            <person name="Apt K.E."/>
            <person name="Bechner M."/>
            <person name="Brzezinski M.A."/>
            <person name="Chaal B.K."/>
            <person name="Chiovitti A."/>
            <person name="Davis A.K."/>
            <person name="Demarest M.S."/>
            <person name="Detter J.C."/>
            <person name="Glavina T."/>
            <person name="Goodstein D."/>
            <person name="Hadi M.Z."/>
            <person name="Hellsten U."/>
            <person name="Hildebrand M."/>
            <person name="Jenkins B.D."/>
            <person name="Jurka J."/>
            <person name="Kapitonov V.V."/>
            <person name="Kroger N."/>
            <person name="Lau W.W."/>
            <person name="Lane T.W."/>
            <person name="Larimer F.W."/>
            <person name="Lippmeier J.C."/>
            <person name="Lucas S."/>
            <person name="Medina M."/>
            <person name="Montsant A."/>
            <person name="Obornik M."/>
            <person name="Parker M.S."/>
            <person name="Palenik B."/>
            <person name="Pazour G.J."/>
            <person name="Richardson P.M."/>
            <person name="Rynearson T.A."/>
            <person name="Saito M.A."/>
            <person name="Schwartz D.C."/>
            <person name="Thamatrakoln K."/>
            <person name="Valentin K."/>
            <person name="Vardi A."/>
            <person name="Wilkerson F.P."/>
            <person name="Rokhsar D.S."/>
        </authorList>
    </citation>
    <scope>NUCLEOTIDE SEQUENCE [LARGE SCALE GENOMIC DNA]</scope>
    <source>
        <strain evidence="2 3">CCMP1335</strain>
    </source>
</reference>
<reference evidence="2 3" key="2">
    <citation type="journal article" date="2008" name="Nature">
        <title>The Phaeodactylum genome reveals the evolutionary history of diatom genomes.</title>
        <authorList>
            <person name="Bowler C."/>
            <person name="Allen A.E."/>
            <person name="Badger J.H."/>
            <person name="Grimwood J."/>
            <person name="Jabbari K."/>
            <person name="Kuo A."/>
            <person name="Maheswari U."/>
            <person name="Martens C."/>
            <person name="Maumus F."/>
            <person name="Otillar R.P."/>
            <person name="Rayko E."/>
            <person name="Salamov A."/>
            <person name="Vandepoele K."/>
            <person name="Beszteri B."/>
            <person name="Gruber A."/>
            <person name="Heijde M."/>
            <person name="Katinka M."/>
            <person name="Mock T."/>
            <person name="Valentin K."/>
            <person name="Verret F."/>
            <person name="Berges J.A."/>
            <person name="Brownlee C."/>
            <person name="Cadoret J.P."/>
            <person name="Chiovitti A."/>
            <person name="Choi C.J."/>
            <person name="Coesel S."/>
            <person name="De Martino A."/>
            <person name="Detter J.C."/>
            <person name="Durkin C."/>
            <person name="Falciatore A."/>
            <person name="Fournet J."/>
            <person name="Haruta M."/>
            <person name="Huysman M.J."/>
            <person name="Jenkins B.D."/>
            <person name="Jiroutova K."/>
            <person name="Jorgensen R.E."/>
            <person name="Joubert Y."/>
            <person name="Kaplan A."/>
            <person name="Kroger N."/>
            <person name="Kroth P.G."/>
            <person name="La Roche J."/>
            <person name="Lindquist E."/>
            <person name="Lommer M."/>
            <person name="Martin-Jezequel V."/>
            <person name="Lopez P.J."/>
            <person name="Lucas S."/>
            <person name="Mangogna M."/>
            <person name="McGinnis K."/>
            <person name="Medlin L.K."/>
            <person name="Montsant A."/>
            <person name="Oudot-Le Secq M.P."/>
            <person name="Napoli C."/>
            <person name="Obornik M."/>
            <person name="Parker M.S."/>
            <person name="Petit J.L."/>
            <person name="Porcel B.M."/>
            <person name="Poulsen N."/>
            <person name="Robison M."/>
            <person name="Rychlewski L."/>
            <person name="Rynearson T.A."/>
            <person name="Schmutz J."/>
            <person name="Shapiro H."/>
            <person name="Siaut M."/>
            <person name="Stanley M."/>
            <person name="Sussman M.R."/>
            <person name="Taylor A.R."/>
            <person name="Vardi A."/>
            <person name="von Dassow P."/>
            <person name="Vyverman W."/>
            <person name="Willis A."/>
            <person name="Wyrwicz L.S."/>
            <person name="Rokhsar D.S."/>
            <person name="Weissenbach J."/>
            <person name="Armbrust E.V."/>
            <person name="Green B.R."/>
            <person name="Van de Peer Y."/>
            <person name="Grigoriev I.V."/>
        </authorList>
    </citation>
    <scope>NUCLEOTIDE SEQUENCE [LARGE SCALE GENOMIC DNA]</scope>
    <source>
        <strain evidence="2 3">CCMP1335</strain>
    </source>
</reference>
<organism evidence="2 3">
    <name type="scientific">Thalassiosira pseudonana</name>
    <name type="common">Marine diatom</name>
    <name type="synonym">Cyclotella nana</name>
    <dbReference type="NCBI Taxonomy" id="35128"/>
    <lineage>
        <taxon>Eukaryota</taxon>
        <taxon>Sar</taxon>
        <taxon>Stramenopiles</taxon>
        <taxon>Ochrophyta</taxon>
        <taxon>Bacillariophyta</taxon>
        <taxon>Coscinodiscophyceae</taxon>
        <taxon>Thalassiosirophycidae</taxon>
        <taxon>Thalassiosirales</taxon>
        <taxon>Thalassiosiraceae</taxon>
        <taxon>Thalassiosira</taxon>
    </lineage>
</organism>
<feature type="compositionally biased region" description="Pro residues" evidence="1">
    <location>
        <begin position="148"/>
        <end position="157"/>
    </location>
</feature>
<dbReference type="EMBL" id="CM000640">
    <property type="protein sequence ID" value="EED93721.1"/>
    <property type="molecule type" value="Genomic_DNA"/>
</dbReference>
<feature type="compositionally biased region" description="Polar residues" evidence="1">
    <location>
        <begin position="536"/>
        <end position="553"/>
    </location>
</feature>
<feature type="region of interest" description="Disordered" evidence="1">
    <location>
        <begin position="536"/>
        <end position="578"/>
    </location>
</feature>
<proteinExistence type="predicted"/>
<accession>B8BXK8</accession>
<dbReference type="Proteomes" id="UP000001449">
    <property type="component" value="Chromosome 3"/>
</dbReference>
<feature type="region of interest" description="Disordered" evidence="1">
    <location>
        <begin position="200"/>
        <end position="237"/>
    </location>
</feature>
<feature type="compositionally biased region" description="Gly residues" evidence="1">
    <location>
        <begin position="1"/>
        <end position="10"/>
    </location>
</feature>
<evidence type="ECO:0000313" key="2">
    <source>
        <dbReference type="EMBL" id="EED93721.1"/>
    </source>
</evidence>
<sequence>MASSGGGGGQEGRRWKEVIDGASSTQPSEARATHHTRTRSSTRLTPPRSLATPTARSSSSSPSFLQRWKSILIDNPCSSSLGQVADTNQSDVIIVDDAQEATSPNSLIDQGECSTSSASGNSDESQKSKDANNGATVPSTSRSKLLKPPAPSPPPTPRCKNRASLSKRVRSEILESTLKEIRWMPTPSLVRDQVLIVHGEQPQHRHRQHGLTRSLSVNSDSSDNGDMHHSQSSLDKWQQPLSSTISTPFYSSPTRRDVNTVYKDFSRSKSNPPDAPIEQHIATIEEEDEFATPKLRRVKSLISIPLSSSKQSVPATKSSPTSVLDFNAMFWGGTTEDTAATTSADAMQSNCEDDREPSSMMDGLCSYAYSSKEEKGVEVTPTNRADSAMTTASGGFFSELVDLDWCCYDTTANNAAGNNSSLIKSDVSLASSGGGTPRRKRSKKGCGGYIDYSGVYHPCTNVITMKQHGDDSKDVGTWNGHCQGCVFREGTHDTIASSKKTEELYYDSDPGQYFAVGTWHSTSYPVRRVETIQHDGMQQNENESSPSALQRSKMTWRRRRKHRSRHSDPGHMDDVQDFTTDEAVLQREGRQRQKHEDIQHDKQAYLYDYFSKNDHSNTLALRTGFCSTVEKDVAGCVQESLNSTWRLHWHILSSNTSSKHKSNPSPKLCDVWLERGYRRNRNEVVEPRLMWREVHQPNLRHKHILGESTVRPYRVSLLSVRRILPVVGGKTIEDLDEKRHQTKSAAKPTAKAQSTLIPKSKLNSLLLVRSSLGEDYYFEASCSQERDRIVHLWKMTTARLVSHAVIGNSDMMVSEFFNEYNVSGGLYASALVTTDDG</sequence>
<dbReference type="RefSeq" id="XP_002288285.1">
    <property type="nucleotide sequence ID" value="XM_002288249.1"/>
</dbReference>